<feature type="transmembrane region" description="Helical" evidence="6">
    <location>
        <begin position="109"/>
        <end position="128"/>
    </location>
</feature>
<evidence type="ECO:0000256" key="5">
    <source>
        <dbReference type="ARBA" id="ARBA00023136"/>
    </source>
</evidence>
<feature type="domain" description="Type II secretion system protein GspF" evidence="7">
    <location>
        <begin position="176"/>
        <end position="300"/>
    </location>
</feature>
<evidence type="ECO:0000256" key="3">
    <source>
        <dbReference type="ARBA" id="ARBA00022692"/>
    </source>
</evidence>
<keyword evidence="5 6" id="KW-0472">Membrane</keyword>
<evidence type="ECO:0000256" key="6">
    <source>
        <dbReference type="SAM" id="Phobius"/>
    </source>
</evidence>
<comment type="subcellular location">
    <subcellularLocation>
        <location evidence="1">Cell membrane</location>
        <topology evidence="1">Multi-pass membrane protein</topology>
    </subcellularLocation>
</comment>
<organism evidence="8 9">
    <name type="scientific">Actinomyces lilanjuaniae</name>
    <dbReference type="NCBI Taxonomy" id="2321394"/>
    <lineage>
        <taxon>Bacteria</taxon>
        <taxon>Bacillati</taxon>
        <taxon>Actinomycetota</taxon>
        <taxon>Actinomycetes</taxon>
        <taxon>Actinomycetales</taxon>
        <taxon>Actinomycetaceae</taxon>
        <taxon>Actinomyces</taxon>
    </lineage>
</organism>
<dbReference type="Pfam" id="PF00482">
    <property type="entry name" value="T2SSF"/>
    <property type="match status" value="1"/>
</dbReference>
<keyword evidence="2" id="KW-1003">Cell membrane</keyword>
<sequence>MSHLLLGCVSGALAGAGALYVLSACGRRTPTLMARLEPYVHQRPATSGLLRPAAYHDGRGQTVSAVLLGRLVGLSGVMESLGSSSASVRARLARSGSTLTVEQLRLQQLVWACAGLVATVGAGVLLALTRPVSVPALLVLALLACVGGAAARDWWLSQAVERRRRRIEAQLPDVVELLALAVGAGQGPVSAIERVVALGEGDLVEELADTLSDVRSGTVVTTALERLEARVGSLHVTRLCEAVAVALERGTPLAQVLRSQATDVREAARRNLMEEGGKREIAQMVPVVFLVLPVTVAFALFPGVAVLRLGL</sequence>
<dbReference type="InterPro" id="IPR018076">
    <property type="entry name" value="T2SS_GspF_dom"/>
</dbReference>
<evidence type="ECO:0000256" key="4">
    <source>
        <dbReference type="ARBA" id="ARBA00022989"/>
    </source>
</evidence>
<keyword evidence="4 6" id="KW-1133">Transmembrane helix</keyword>
<evidence type="ECO:0000256" key="2">
    <source>
        <dbReference type="ARBA" id="ARBA00022475"/>
    </source>
</evidence>
<evidence type="ECO:0000259" key="7">
    <source>
        <dbReference type="Pfam" id="PF00482"/>
    </source>
</evidence>
<keyword evidence="3 6" id="KW-0812">Transmembrane</keyword>
<name>A0ABN5PMB5_9ACTO</name>
<evidence type="ECO:0000256" key="1">
    <source>
        <dbReference type="ARBA" id="ARBA00004651"/>
    </source>
</evidence>
<protein>
    <submittedName>
        <fullName evidence="8">Type II secretion system F family protein</fullName>
    </submittedName>
</protein>
<feature type="transmembrane region" description="Helical" evidence="6">
    <location>
        <begin position="287"/>
        <end position="307"/>
    </location>
</feature>
<keyword evidence="9" id="KW-1185">Reference proteome</keyword>
<evidence type="ECO:0000313" key="8">
    <source>
        <dbReference type="EMBL" id="AYD89468.1"/>
    </source>
</evidence>
<dbReference type="RefSeq" id="WP_119835793.1">
    <property type="nucleotide sequence ID" value="NZ_CP032514.1"/>
</dbReference>
<feature type="transmembrane region" description="Helical" evidence="6">
    <location>
        <begin position="134"/>
        <end position="156"/>
    </location>
</feature>
<dbReference type="PANTHER" id="PTHR35007">
    <property type="entry name" value="INTEGRAL MEMBRANE PROTEIN-RELATED"/>
    <property type="match status" value="1"/>
</dbReference>
<reference evidence="8 9" key="1">
    <citation type="submission" date="2018-09" db="EMBL/GenBank/DDBJ databases">
        <authorList>
            <person name="Li J."/>
        </authorList>
    </citation>
    <scope>NUCLEOTIDE SEQUENCE [LARGE SCALE GENOMIC DNA]</scope>
    <source>
        <strain evidence="8 9">2129</strain>
    </source>
</reference>
<dbReference type="EMBL" id="CP032514">
    <property type="protein sequence ID" value="AYD89468.1"/>
    <property type="molecule type" value="Genomic_DNA"/>
</dbReference>
<proteinExistence type="predicted"/>
<gene>
    <name evidence="8" type="ORF">D5R93_04265</name>
</gene>
<dbReference type="PANTHER" id="PTHR35007:SF2">
    <property type="entry name" value="PILUS ASSEMBLE PROTEIN"/>
    <property type="match status" value="1"/>
</dbReference>
<accession>A0ABN5PMB5</accession>
<dbReference type="Proteomes" id="UP000273001">
    <property type="component" value="Chromosome"/>
</dbReference>
<evidence type="ECO:0000313" key="9">
    <source>
        <dbReference type="Proteomes" id="UP000273001"/>
    </source>
</evidence>